<evidence type="ECO:0000313" key="2">
    <source>
        <dbReference type="Proteomes" id="UP000516260"/>
    </source>
</evidence>
<gene>
    <name evidence="1" type="ORF">fugu_009703</name>
</gene>
<dbReference type="Proteomes" id="UP000516260">
    <property type="component" value="Chromosome 10"/>
</dbReference>
<keyword evidence="2" id="KW-1185">Reference proteome</keyword>
<sequence length="129" mass="14960">MPCKGIAYCNRVQRLFFKFSPSIKVDQPQKATGNPFSLFTDRNQKLMPDDTGPKTNPLQLLFDRYETILLCWQIGNATKDNCQIALASLEKVESFTSEHHFIPRFTTAEKVQLWHFFPARIRSTPYSLM</sequence>
<proteinExistence type="predicted"/>
<dbReference type="AlphaFoldDB" id="A0A4Z2CDE9"/>
<protein>
    <submittedName>
        <fullName evidence="1">Uncharacterized protein</fullName>
    </submittedName>
</protein>
<reference evidence="1 2" key="1">
    <citation type="submission" date="2019-04" db="EMBL/GenBank/DDBJ databases">
        <title>The sequence and de novo assembly of Takifugu bimaculatus genome using PacBio and Hi-C technologies.</title>
        <authorList>
            <person name="Xu P."/>
            <person name="Liu B."/>
            <person name="Zhou Z."/>
        </authorList>
    </citation>
    <scope>NUCLEOTIDE SEQUENCE [LARGE SCALE GENOMIC DNA]</scope>
    <source>
        <strain evidence="1">TB-2018</strain>
        <tissue evidence="1">Muscle</tissue>
    </source>
</reference>
<organism evidence="1 2">
    <name type="scientific">Takifugu bimaculatus</name>
    <dbReference type="NCBI Taxonomy" id="433685"/>
    <lineage>
        <taxon>Eukaryota</taxon>
        <taxon>Metazoa</taxon>
        <taxon>Chordata</taxon>
        <taxon>Craniata</taxon>
        <taxon>Vertebrata</taxon>
        <taxon>Euteleostomi</taxon>
        <taxon>Actinopterygii</taxon>
        <taxon>Neopterygii</taxon>
        <taxon>Teleostei</taxon>
        <taxon>Neoteleostei</taxon>
        <taxon>Acanthomorphata</taxon>
        <taxon>Eupercaria</taxon>
        <taxon>Tetraodontiformes</taxon>
        <taxon>Tetradontoidea</taxon>
        <taxon>Tetraodontidae</taxon>
        <taxon>Takifugu</taxon>
    </lineage>
</organism>
<dbReference type="EMBL" id="SWLE01000002">
    <property type="protein sequence ID" value="TNN02216.1"/>
    <property type="molecule type" value="Genomic_DNA"/>
</dbReference>
<accession>A0A4Z2CDE9</accession>
<evidence type="ECO:0000313" key="1">
    <source>
        <dbReference type="EMBL" id="TNN02216.1"/>
    </source>
</evidence>
<name>A0A4Z2CDE9_9TELE</name>
<comment type="caution">
    <text evidence="1">The sequence shown here is derived from an EMBL/GenBank/DDBJ whole genome shotgun (WGS) entry which is preliminary data.</text>
</comment>